<dbReference type="Pfam" id="PF01661">
    <property type="entry name" value="Macro"/>
    <property type="match status" value="1"/>
</dbReference>
<protein>
    <recommendedName>
        <fullName evidence="2">Macro domain-containing protein</fullName>
    </recommendedName>
</protein>
<proteinExistence type="predicted"/>
<dbReference type="Proteomes" id="UP001215598">
    <property type="component" value="Unassembled WGS sequence"/>
</dbReference>
<dbReference type="AlphaFoldDB" id="A0AAD7JW72"/>
<comment type="caution">
    <text evidence="3">The sequence shown here is derived from an EMBL/GenBank/DDBJ whole genome shotgun (WGS) entry which is preliminary data.</text>
</comment>
<dbReference type="NCBIfam" id="NF001664">
    <property type="entry name" value="PRK00431.1-6"/>
    <property type="match status" value="1"/>
</dbReference>
<gene>
    <name evidence="3" type="ORF">B0H16DRAFT_138331</name>
</gene>
<feature type="domain" description="Macro" evidence="2">
    <location>
        <begin position="40"/>
        <end position="222"/>
    </location>
</feature>
<evidence type="ECO:0000259" key="2">
    <source>
        <dbReference type="PROSITE" id="PS51154"/>
    </source>
</evidence>
<feature type="compositionally biased region" description="Low complexity" evidence="1">
    <location>
        <begin position="251"/>
        <end position="276"/>
    </location>
</feature>
<dbReference type="SUPFAM" id="SSF52949">
    <property type="entry name" value="Macro domain-like"/>
    <property type="match status" value="1"/>
</dbReference>
<dbReference type="SMART" id="SM00506">
    <property type="entry name" value="A1pp"/>
    <property type="match status" value="1"/>
</dbReference>
<sequence length="300" mass="31976">MSQSSSDSGSDLPEDMIVRLADIKTIGQLFQSGVLKAAATPRYNAKPEFLDRVSLFQGDITVMEVDSIVNAANRSLLGGGGVDGAIHAAAGRKLYKECKTLNGAETGESKITSAYRLPSKHIIHTVGPVYSRSDVENRARQLEACYRTSLNLAVEHNLKHIAFPSVSTGIYGYPIEDATHIALDLVRRFCESDVGSKLDRIIFVVWSNKDTEVYETLIPEYFPSSDATQAPPSDEDSTVTDPPRSDDLKATDPPTSDDPTTTVDATSAAASDPPTAEVSASTEAPQVAAADVATKAPTGS</sequence>
<reference evidence="3" key="1">
    <citation type="submission" date="2023-03" db="EMBL/GenBank/DDBJ databases">
        <title>Massive genome expansion in bonnet fungi (Mycena s.s.) driven by repeated elements and novel gene families across ecological guilds.</title>
        <authorList>
            <consortium name="Lawrence Berkeley National Laboratory"/>
            <person name="Harder C.B."/>
            <person name="Miyauchi S."/>
            <person name="Viragh M."/>
            <person name="Kuo A."/>
            <person name="Thoen E."/>
            <person name="Andreopoulos B."/>
            <person name="Lu D."/>
            <person name="Skrede I."/>
            <person name="Drula E."/>
            <person name="Henrissat B."/>
            <person name="Morin E."/>
            <person name="Kohler A."/>
            <person name="Barry K."/>
            <person name="LaButti K."/>
            <person name="Morin E."/>
            <person name="Salamov A."/>
            <person name="Lipzen A."/>
            <person name="Mereny Z."/>
            <person name="Hegedus B."/>
            <person name="Baldrian P."/>
            <person name="Stursova M."/>
            <person name="Weitz H."/>
            <person name="Taylor A."/>
            <person name="Grigoriev I.V."/>
            <person name="Nagy L.G."/>
            <person name="Martin F."/>
            <person name="Kauserud H."/>
        </authorList>
    </citation>
    <scope>NUCLEOTIDE SEQUENCE</scope>
    <source>
        <strain evidence="3">CBHHK182m</strain>
    </source>
</reference>
<feature type="region of interest" description="Disordered" evidence="1">
    <location>
        <begin position="223"/>
        <end position="300"/>
    </location>
</feature>
<dbReference type="InterPro" id="IPR002589">
    <property type="entry name" value="Macro_dom"/>
</dbReference>
<organism evidence="3 4">
    <name type="scientific">Mycena metata</name>
    <dbReference type="NCBI Taxonomy" id="1033252"/>
    <lineage>
        <taxon>Eukaryota</taxon>
        <taxon>Fungi</taxon>
        <taxon>Dikarya</taxon>
        <taxon>Basidiomycota</taxon>
        <taxon>Agaricomycotina</taxon>
        <taxon>Agaricomycetes</taxon>
        <taxon>Agaricomycetidae</taxon>
        <taxon>Agaricales</taxon>
        <taxon>Marasmiineae</taxon>
        <taxon>Mycenaceae</taxon>
        <taxon>Mycena</taxon>
    </lineage>
</organism>
<dbReference type="PROSITE" id="PS51154">
    <property type="entry name" value="MACRO"/>
    <property type="match status" value="1"/>
</dbReference>
<dbReference type="PANTHER" id="PTHR11106:SF27">
    <property type="entry name" value="MACRO DOMAIN-CONTAINING PROTEIN"/>
    <property type="match status" value="1"/>
</dbReference>
<dbReference type="InterPro" id="IPR043472">
    <property type="entry name" value="Macro_dom-like"/>
</dbReference>
<keyword evidence="4" id="KW-1185">Reference proteome</keyword>
<evidence type="ECO:0000313" key="4">
    <source>
        <dbReference type="Proteomes" id="UP001215598"/>
    </source>
</evidence>
<dbReference type="Gene3D" id="3.40.220.10">
    <property type="entry name" value="Leucine Aminopeptidase, subunit E, domain 1"/>
    <property type="match status" value="1"/>
</dbReference>
<evidence type="ECO:0000313" key="3">
    <source>
        <dbReference type="EMBL" id="KAJ7773084.1"/>
    </source>
</evidence>
<evidence type="ECO:0000256" key="1">
    <source>
        <dbReference type="SAM" id="MobiDB-lite"/>
    </source>
</evidence>
<dbReference type="CDD" id="cd02908">
    <property type="entry name" value="Macro_OAADPr_deacetylase"/>
    <property type="match status" value="1"/>
</dbReference>
<name>A0AAD7JW72_9AGAR</name>
<dbReference type="EMBL" id="JARKIB010000013">
    <property type="protein sequence ID" value="KAJ7773084.1"/>
    <property type="molecule type" value="Genomic_DNA"/>
</dbReference>
<dbReference type="PANTHER" id="PTHR11106">
    <property type="entry name" value="GANGLIOSIDE INDUCED DIFFERENTIATION ASSOCIATED PROTEIN 2-RELATED"/>
    <property type="match status" value="1"/>
</dbReference>
<accession>A0AAD7JW72</accession>